<dbReference type="AlphaFoldDB" id="A0A4Y3QLW2"/>
<evidence type="ECO:0000313" key="2">
    <source>
        <dbReference type="Proteomes" id="UP000319525"/>
    </source>
</evidence>
<dbReference type="GeneID" id="57144723"/>
<name>A0A4Y3QLW2_MICTE</name>
<evidence type="ECO:0000313" key="1">
    <source>
        <dbReference type="EMBL" id="GEB46091.1"/>
    </source>
</evidence>
<sequence>MNLNGLDFGRFRESVPVRTVSSEPQMETGTSTKIVLLTFQAPRGTQMVAPACPPQTVDTRTAAIAARSATVMSAPGVSLDANAVIGSTEPNFSLPTASIVTPCCKTSRAQLSAA</sequence>
<protein>
    <submittedName>
        <fullName evidence="1">Uncharacterized protein</fullName>
    </submittedName>
</protein>
<organism evidence="1 2">
    <name type="scientific">Microbacterium testaceum</name>
    <name type="common">Aureobacterium testaceum</name>
    <name type="synonym">Brevibacterium testaceum</name>
    <dbReference type="NCBI Taxonomy" id="2033"/>
    <lineage>
        <taxon>Bacteria</taxon>
        <taxon>Bacillati</taxon>
        <taxon>Actinomycetota</taxon>
        <taxon>Actinomycetes</taxon>
        <taxon>Micrococcales</taxon>
        <taxon>Microbacteriaceae</taxon>
        <taxon>Microbacterium</taxon>
    </lineage>
</organism>
<dbReference type="Proteomes" id="UP000319525">
    <property type="component" value="Unassembled WGS sequence"/>
</dbReference>
<reference evidence="1 2" key="1">
    <citation type="submission" date="2019-06" db="EMBL/GenBank/DDBJ databases">
        <title>Whole genome shotgun sequence of Microbacterium testaceum NBRC 12675.</title>
        <authorList>
            <person name="Hosoyama A."/>
            <person name="Uohara A."/>
            <person name="Ohji S."/>
            <person name="Ichikawa N."/>
        </authorList>
    </citation>
    <scope>NUCLEOTIDE SEQUENCE [LARGE SCALE GENOMIC DNA]</scope>
    <source>
        <strain evidence="1 2">NBRC 12675</strain>
    </source>
</reference>
<dbReference type="RefSeq" id="WP_141377284.1">
    <property type="nucleotide sequence ID" value="NZ_BJML01000006.1"/>
</dbReference>
<gene>
    <name evidence="1" type="ORF">MTE01_20360</name>
</gene>
<dbReference type="EMBL" id="BJML01000006">
    <property type="protein sequence ID" value="GEB46091.1"/>
    <property type="molecule type" value="Genomic_DNA"/>
</dbReference>
<comment type="caution">
    <text evidence="1">The sequence shown here is derived from an EMBL/GenBank/DDBJ whole genome shotgun (WGS) entry which is preliminary data.</text>
</comment>
<accession>A0A4Y3QLW2</accession>
<proteinExistence type="predicted"/>